<keyword evidence="3" id="KW-1185">Reference proteome</keyword>
<gene>
    <name evidence="2" type="ORF">APZ42_026268</name>
</gene>
<protein>
    <submittedName>
        <fullName evidence="2">Uncharacterized protein</fullName>
    </submittedName>
</protein>
<dbReference type="EMBL" id="LRGB01002066">
    <property type="protein sequence ID" value="KZS09436.1"/>
    <property type="molecule type" value="Genomic_DNA"/>
</dbReference>
<sequence>MRYYVIVIEIAIKKKLWNGKCCKNGLSNLPLFKLIVYLVLLFSFCFIVRSFICGFTTLVTNESVVIWMFKNIFLKLACIRLSS</sequence>
<keyword evidence="1" id="KW-1133">Transmembrane helix</keyword>
<name>A0A164SB22_9CRUS</name>
<organism evidence="2 3">
    <name type="scientific">Daphnia magna</name>
    <dbReference type="NCBI Taxonomy" id="35525"/>
    <lineage>
        <taxon>Eukaryota</taxon>
        <taxon>Metazoa</taxon>
        <taxon>Ecdysozoa</taxon>
        <taxon>Arthropoda</taxon>
        <taxon>Crustacea</taxon>
        <taxon>Branchiopoda</taxon>
        <taxon>Diplostraca</taxon>
        <taxon>Cladocera</taxon>
        <taxon>Anomopoda</taxon>
        <taxon>Daphniidae</taxon>
        <taxon>Daphnia</taxon>
    </lineage>
</organism>
<comment type="caution">
    <text evidence="2">The sequence shown here is derived from an EMBL/GenBank/DDBJ whole genome shotgun (WGS) entry which is preliminary data.</text>
</comment>
<evidence type="ECO:0000313" key="2">
    <source>
        <dbReference type="EMBL" id="KZS09436.1"/>
    </source>
</evidence>
<accession>A0A164SB22</accession>
<feature type="transmembrane region" description="Helical" evidence="1">
    <location>
        <begin position="34"/>
        <end position="60"/>
    </location>
</feature>
<keyword evidence="1" id="KW-0812">Transmembrane</keyword>
<evidence type="ECO:0000313" key="3">
    <source>
        <dbReference type="Proteomes" id="UP000076858"/>
    </source>
</evidence>
<keyword evidence="1" id="KW-0472">Membrane</keyword>
<proteinExistence type="predicted"/>
<reference evidence="2 3" key="1">
    <citation type="submission" date="2016-03" db="EMBL/GenBank/DDBJ databases">
        <title>EvidentialGene: Evidence-directed Construction of Genes on Genomes.</title>
        <authorList>
            <person name="Gilbert D.G."/>
            <person name="Choi J.-H."/>
            <person name="Mockaitis K."/>
            <person name="Colbourne J."/>
            <person name="Pfrender M."/>
        </authorList>
    </citation>
    <scope>NUCLEOTIDE SEQUENCE [LARGE SCALE GENOMIC DNA]</scope>
    <source>
        <strain evidence="2 3">Xinb3</strain>
        <tissue evidence="2">Complete organism</tissue>
    </source>
</reference>
<dbReference type="AlphaFoldDB" id="A0A164SB22"/>
<evidence type="ECO:0000256" key="1">
    <source>
        <dbReference type="SAM" id="Phobius"/>
    </source>
</evidence>
<dbReference type="Proteomes" id="UP000076858">
    <property type="component" value="Unassembled WGS sequence"/>
</dbReference>